<gene>
    <name evidence="1" type="ORF">AMAG_14358</name>
</gene>
<keyword evidence="2" id="KW-1185">Reference proteome</keyword>
<dbReference type="InterPro" id="IPR037383">
    <property type="entry name" value="CCDC87"/>
</dbReference>
<protein>
    <submittedName>
        <fullName evidence="1">Uncharacterized protein</fullName>
    </submittedName>
</protein>
<dbReference type="PANTHER" id="PTHR16078:SF1">
    <property type="entry name" value="COILED-COIL DOMAIN-CONTAINING PROTEIN 87"/>
    <property type="match status" value="1"/>
</dbReference>
<dbReference type="Proteomes" id="UP000054350">
    <property type="component" value="Unassembled WGS sequence"/>
</dbReference>
<dbReference type="EMBL" id="GG745362">
    <property type="protein sequence ID" value="KNE69823.1"/>
    <property type="molecule type" value="Genomic_DNA"/>
</dbReference>
<dbReference type="VEuPathDB" id="FungiDB:AMAG_14358"/>
<evidence type="ECO:0000313" key="2">
    <source>
        <dbReference type="Proteomes" id="UP000054350"/>
    </source>
</evidence>
<evidence type="ECO:0000313" key="1">
    <source>
        <dbReference type="EMBL" id="KNE69823.1"/>
    </source>
</evidence>
<dbReference type="PANTHER" id="PTHR16078">
    <property type="entry name" value="COILED-COIL DOMAIN-CONTAINING PROTEIN 87"/>
    <property type="match status" value="1"/>
</dbReference>
<reference evidence="2" key="2">
    <citation type="submission" date="2009-11" db="EMBL/GenBank/DDBJ databases">
        <title>The Genome Sequence of Allomyces macrogynus strain ATCC 38327.</title>
        <authorList>
            <consortium name="The Broad Institute Genome Sequencing Platform"/>
            <person name="Russ C."/>
            <person name="Cuomo C."/>
            <person name="Shea T."/>
            <person name="Young S.K."/>
            <person name="Zeng Q."/>
            <person name="Koehrsen M."/>
            <person name="Haas B."/>
            <person name="Borodovsky M."/>
            <person name="Guigo R."/>
            <person name="Alvarado L."/>
            <person name="Berlin A."/>
            <person name="Borenstein D."/>
            <person name="Chen Z."/>
            <person name="Engels R."/>
            <person name="Freedman E."/>
            <person name="Gellesch M."/>
            <person name="Goldberg J."/>
            <person name="Griggs A."/>
            <person name="Gujja S."/>
            <person name="Heiman D."/>
            <person name="Hepburn T."/>
            <person name="Howarth C."/>
            <person name="Jen D."/>
            <person name="Larson L."/>
            <person name="Lewis B."/>
            <person name="Mehta T."/>
            <person name="Park D."/>
            <person name="Pearson M."/>
            <person name="Roberts A."/>
            <person name="Saif S."/>
            <person name="Shenoy N."/>
            <person name="Sisk P."/>
            <person name="Stolte C."/>
            <person name="Sykes S."/>
            <person name="Walk T."/>
            <person name="White J."/>
            <person name="Yandava C."/>
            <person name="Burger G."/>
            <person name="Gray M.W."/>
            <person name="Holland P.W.H."/>
            <person name="King N."/>
            <person name="Lang F.B.F."/>
            <person name="Roger A.J."/>
            <person name="Ruiz-Trillo I."/>
            <person name="Lander E."/>
            <person name="Nusbaum C."/>
        </authorList>
    </citation>
    <scope>NUCLEOTIDE SEQUENCE [LARGE SCALE GENOMIC DNA]</scope>
    <source>
        <strain evidence="2">ATCC 38327</strain>
    </source>
</reference>
<dbReference type="AlphaFoldDB" id="A0A0L0T4T6"/>
<accession>A0A0L0T4T6</accession>
<name>A0A0L0T4T6_ALLM3</name>
<organism evidence="1 2">
    <name type="scientific">Allomyces macrogynus (strain ATCC 38327)</name>
    <name type="common">Allomyces javanicus var. macrogynus</name>
    <dbReference type="NCBI Taxonomy" id="578462"/>
    <lineage>
        <taxon>Eukaryota</taxon>
        <taxon>Fungi</taxon>
        <taxon>Fungi incertae sedis</taxon>
        <taxon>Blastocladiomycota</taxon>
        <taxon>Blastocladiomycetes</taxon>
        <taxon>Blastocladiales</taxon>
        <taxon>Blastocladiaceae</taxon>
        <taxon>Allomyces</taxon>
    </lineage>
</organism>
<sequence length="147" mass="16224">MPVADRLHLAIVYGREPPATQARAVRRWERATAAILRREAILGDLIAFEYTASQPLRFWDQRTQLLPEAAARAAWVRRLHAGDAAVHAAIDAIDAIALVGSAVTRGVAPVPVSYRGRLYREKMAHDYTELLHALVNPIQGERTGGLI</sequence>
<proteinExistence type="predicted"/>
<reference evidence="1 2" key="1">
    <citation type="submission" date="2009-11" db="EMBL/GenBank/DDBJ databases">
        <title>Annotation of Allomyces macrogynus ATCC 38327.</title>
        <authorList>
            <consortium name="The Broad Institute Genome Sequencing Platform"/>
            <person name="Russ C."/>
            <person name="Cuomo C."/>
            <person name="Burger G."/>
            <person name="Gray M.W."/>
            <person name="Holland P.W.H."/>
            <person name="King N."/>
            <person name="Lang F.B.F."/>
            <person name="Roger A.J."/>
            <person name="Ruiz-Trillo I."/>
            <person name="Young S.K."/>
            <person name="Zeng Q."/>
            <person name="Gargeya S."/>
            <person name="Fitzgerald M."/>
            <person name="Haas B."/>
            <person name="Abouelleil A."/>
            <person name="Alvarado L."/>
            <person name="Arachchi H.M."/>
            <person name="Berlin A."/>
            <person name="Chapman S.B."/>
            <person name="Gearin G."/>
            <person name="Goldberg J."/>
            <person name="Griggs A."/>
            <person name="Gujja S."/>
            <person name="Hansen M."/>
            <person name="Heiman D."/>
            <person name="Howarth C."/>
            <person name="Larimer J."/>
            <person name="Lui A."/>
            <person name="MacDonald P.J.P."/>
            <person name="McCowen C."/>
            <person name="Montmayeur A."/>
            <person name="Murphy C."/>
            <person name="Neiman D."/>
            <person name="Pearson M."/>
            <person name="Priest M."/>
            <person name="Roberts A."/>
            <person name="Saif S."/>
            <person name="Shea T."/>
            <person name="Sisk P."/>
            <person name="Stolte C."/>
            <person name="Sykes S."/>
            <person name="Wortman J."/>
            <person name="Nusbaum C."/>
            <person name="Birren B."/>
        </authorList>
    </citation>
    <scope>NUCLEOTIDE SEQUENCE [LARGE SCALE GENOMIC DNA]</scope>
    <source>
        <strain evidence="1 2">ATCC 38327</strain>
    </source>
</reference>
<dbReference type="OrthoDB" id="67750at2759"/>